<comment type="subcellular location">
    <subcellularLocation>
        <location evidence="3">Secreted</location>
    </subcellularLocation>
    <subcellularLocation>
        <location evidence="3">Bacterial flagellum</location>
    </subcellularLocation>
</comment>
<dbReference type="SUPFAM" id="SSF64518">
    <property type="entry name" value="Phase 1 flagellin"/>
    <property type="match status" value="1"/>
</dbReference>
<dbReference type="STRING" id="582672.SAMN05216360_10893"/>
<keyword evidence="6" id="KW-0966">Cell projection</keyword>
<dbReference type="InterPro" id="IPR001029">
    <property type="entry name" value="Flagellin_N"/>
</dbReference>
<dbReference type="RefSeq" id="WP_091716664.1">
    <property type="nucleotide sequence ID" value="NZ_FNHS01000008.1"/>
</dbReference>
<keyword evidence="3" id="KW-0964">Secreted</keyword>
<comment type="similarity">
    <text evidence="1 3">Belongs to the bacterial flagellin family.</text>
</comment>
<dbReference type="OrthoDB" id="8004955at2"/>
<keyword evidence="6" id="KW-0282">Flagellum</keyword>
<dbReference type="GO" id="GO:0005198">
    <property type="term" value="F:structural molecule activity"/>
    <property type="evidence" value="ECO:0007669"/>
    <property type="project" value="UniProtKB-UniRule"/>
</dbReference>
<dbReference type="EMBL" id="FNHS01000008">
    <property type="protein sequence ID" value="SDN42278.1"/>
    <property type="molecule type" value="Genomic_DNA"/>
</dbReference>
<dbReference type="Gene3D" id="1.20.1330.10">
    <property type="entry name" value="f41 fragment of flagellin, N-terminal domain"/>
    <property type="match status" value="1"/>
</dbReference>
<evidence type="ECO:0000313" key="6">
    <source>
        <dbReference type="EMBL" id="SDN42278.1"/>
    </source>
</evidence>
<dbReference type="Pfam" id="PF00700">
    <property type="entry name" value="Flagellin_C"/>
    <property type="match status" value="1"/>
</dbReference>
<organism evidence="6 7">
    <name type="scientific">Methylobacterium phyllostachyos</name>
    <dbReference type="NCBI Taxonomy" id="582672"/>
    <lineage>
        <taxon>Bacteria</taxon>
        <taxon>Pseudomonadati</taxon>
        <taxon>Pseudomonadota</taxon>
        <taxon>Alphaproteobacteria</taxon>
        <taxon>Hyphomicrobiales</taxon>
        <taxon>Methylobacteriaceae</taxon>
        <taxon>Methylobacterium</taxon>
    </lineage>
</organism>
<evidence type="ECO:0000256" key="1">
    <source>
        <dbReference type="ARBA" id="ARBA00005709"/>
    </source>
</evidence>
<proteinExistence type="inferred from homology"/>
<dbReference type="GO" id="GO:0009288">
    <property type="term" value="C:bacterial-type flagellum"/>
    <property type="evidence" value="ECO:0007669"/>
    <property type="project" value="UniProtKB-SubCell"/>
</dbReference>
<dbReference type="NCBIfam" id="NF004669">
    <property type="entry name" value="PRK06008.1"/>
    <property type="match status" value="1"/>
</dbReference>
<sequence>MRTNYISTVSFLNTPRASMNRLQSDLNKANAESTNDGRYADVGLQLGYRTGLTLDLRQGLDDLKAQQDRNGLTSTRINSAYQALDRARTDGEAFMATLTPGKLNDTSATTIAQASSAKLTALIAELNTQTGGQYLFGGINTSQVPIADYETTSGTPSPAKQAFVDAFKTQFHFEPGTQPQSSDITPAQMQSFLADGGPFAALFSDAQWKDKWSKASDTPVRSEIARNETVDSSVSANAQPLRQLAMLYTLGASIGLPSLSSNTQAVVYDKLRGLAGSATWGVTNIQADVGAVQARITDVGKQMDVQKNILETGVRNLEYGDPVEAAARVKSLTTQLEISYSLTNQVNRLSLMDYVR</sequence>
<keyword evidence="2 3" id="KW-0975">Bacterial flagellum</keyword>
<protein>
    <recommendedName>
        <fullName evidence="3">Flagellin</fullName>
    </recommendedName>
</protein>
<dbReference type="Pfam" id="PF00669">
    <property type="entry name" value="Flagellin_N"/>
    <property type="match status" value="1"/>
</dbReference>
<dbReference type="GO" id="GO:0005576">
    <property type="term" value="C:extracellular region"/>
    <property type="evidence" value="ECO:0007669"/>
    <property type="project" value="UniProtKB-SubCell"/>
</dbReference>
<keyword evidence="7" id="KW-1185">Reference proteome</keyword>
<feature type="domain" description="Flagellin C-terminal" evidence="5">
    <location>
        <begin position="275"/>
        <end position="354"/>
    </location>
</feature>
<evidence type="ECO:0000256" key="3">
    <source>
        <dbReference type="RuleBase" id="RU362073"/>
    </source>
</evidence>
<reference evidence="7" key="1">
    <citation type="submission" date="2016-10" db="EMBL/GenBank/DDBJ databases">
        <authorList>
            <person name="Varghese N."/>
            <person name="Submissions S."/>
        </authorList>
    </citation>
    <scope>NUCLEOTIDE SEQUENCE [LARGE SCALE GENOMIC DNA]</scope>
    <source>
        <strain evidence="7">BL47</strain>
    </source>
</reference>
<evidence type="ECO:0000259" key="5">
    <source>
        <dbReference type="Pfam" id="PF00700"/>
    </source>
</evidence>
<evidence type="ECO:0000313" key="7">
    <source>
        <dbReference type="Proteomes" id="UP000198704"/>
    </source>
</evidence>
<feature type="domain" description="Flagellin N-terminal" evidence="4">
    <location>
        <begin position="6"/>
        <end position="141"/>
    </location>
</feature>
<gene>
    <name evidence="6" type="ORF">SAMN05216360_10893</name>
</gene>
<comment type="function">
    <text evidence="3">Flagellin is the subunit protein which polymerizes to form the filaments of bacterial flagella.</text>
</comment>
<dbReference type="Proteomes" id="UP000198704">
    <property type="component" value="Unassembled WGS sequence"/>
</dbReference>
<keyword evidence="6" id="KW-0969">Cilium</keyword>
<dbReference type="AlphaFoldDB" id="A0A1H0B9F6"/>
<name>A0A1H0B9F6_9HYPH</name>
<evidence type="ECO:0000256" key="2">
    <source>
        <dbReference type="ARBA" id="ARBA00023143"/>
    </source>
</evidence>
<dbReference type="InterPro" id="IPR046358">
    <property type="entry name" value="Flagellin_C"/>
</dbReference>
<accession>A0A1H0B9F6</accession>
<evidence type="ECO:0000259" key="4">
    <source>
        <dbReference type="Pfam" id="PF00669"/>
    </source>
</evidence>